<evidence type="ECO:0000313" key="3">
    <source>
        <dbReference type="Proteomes" id="UP000515908"/>
    </source>
</evidence>
<dbReference type="VEuPathDB" id="TriTrypDB:ADEAN_000306100"/>
<evidence type="ECO:0000256" key="1">
    <source>
        <dbReference type="SAM" id="MobiDB-lite"/>
    </source>
</evidence>
<evidence type="ECO:0000313" key="2">
    <source>
        <dbReference type="EMBL" id="CAD2215606.1"/>
    </source>
</evidence>
<protein>
    <submittedName>
        <fullName evidence="2">Uncharacterized protein</fullName>
    </submittedName>
</protein>
<dbReference type="Proteomes" id="UP000515908">
    <property type="component" value="Chromosome 05"/>
</dbReference>
<dbReference type="AlphaFoldDB" id="A0A7G2C779"/>
<keyword evidence="3" id="KW-1185">Reference proteome</keyword>
<organism evidence="2 3">
    <name type="scientific">Angomonas deanei</name>
    <dbReference type="NCBI Taxonomy" id="59799"/>
    <lineage>
        <taxon>Eukaryota</taxon>
        <taxon>Discoba</taxon>
        <taxon>Euglenozoa</taxon>
        <taxon>Kinetoplastea</taxon>
        <taxon>Metakinetoplastina</taxon>
        <taxon>Trypanosomatida</taxon>
        <taxon>Trypanosomatidae</taxon>
        <taxon>Strigomonadinae</taxon>
        <taxon>Angomonas</taxon>
    </lineage>
</organism>
<sequence length="385" mass="43222">MRKFCTIPLQYFTRRGVSSRSIQGDDPFGEKRSWEDPSAGIFSAWNDVNLEGFAAAANSEEVRRAHFGPAWSKLTTVGRVSTDKMKSGEAAAMPSSEELHQKELNYMRKIMEKNYDSYEAFIEMEMGGGEDGGEEESTAAVVGKEKKTTTEAPTTVTFVDPEELAGEEEAPELPLPTFMQQDPLQQTTPITPTATPATTTREEGSARQPPPTVLPLLLQHLGPLHGSLLLPLQDPLQWGTEEILYFLREAEQFNYSKDSELECVMDETMEGAFRMGEVSGDMLLNVVTPPNLFRLLRRWHVRRGEYITALWKDCGLHYNNNNNDLSPIQVQTFLTTVASSDEKKNRYTEKYISKLDEVIKSVTPTIIRETILLCFPYGGGGKNIY</sequence>
<feature type="compositionally biased region" description="Low complexity" evidence="1">
    <location>
        <begin position="187"/>
        <end position="199"/>
    </location>
</feature>
<gene>
    <name evidence="2" type="ORF">ADEAN_000306100</name>
</gene>
<accession>A0A7G2C779</accession>
<feature type="region of interest" description="Disordered" evidence="1">
    <location>
        <begin position="186"/>
        <end position="209"/>
    </location>
</feature>
<proteinExistence type="predicted"/>
<reference evidence="2 3" key="1">
    <citation type="submission" date="2020-08" db="EMBL/GenBank/DDBJ databases">
        <authorList>
            <person name="Newling K."/>
            <person name="Davey J."/>
            <person name="Forrester S."/>
        </authorList>
    </citation>
    <scope>NUCLEOTIDE SEQUENCE [LARGE SCALE GENOMIC DNA]</scope>
    <source>
        <strain evidence="3">Crithidia deanei Carvalho (ATCC PRA-265)</strain>
    </source>
</reference>
<name>A0A7G2C779_9TRYP</name>
<dbReference type="EMBL" id="LR877149">
    <property type="protein sequence ID" value="CAD2215606.1"/>
    <property type="molecule type" value="Genomic_DNA"/>
</dbReference>